<dbReference type="Proteomes" id="UP001147653">
    <property type="component" value="Unassembled WGS sequence"/>
</dbReference>
<keyword evidence="3" id="KW-1185">Reference proteome</keyword>
<dbReference type="RefSeq" id="WP_270028921.1">
    <property type="nucleotide sequence ID" value="NZ_JAPDDP010000076.1"/>
</dbReference>
<reference evidence="2" key="1">
    <citation type="submission" date="2022-10" db="EMBL/GenBank/DDBJ databases">
        <title>The WGS of Solirubrobacter phytolaccae KCTC 29190.</title>
        <authorList>
            <person name="Jiang Z."/>
        </authorList>
    </citation>
    <scope>NUCLEOTIDE SEQUENCE</scope>
    <source>
        <strain evidence="2">KCTC 29190</strain>
    </source>
</reference>
<evidence type="ECO:0000256" key="1">
    <source>
        <dbReference type="SAM" id="Phobius"/>
    </source>
</evidence>
<organism evidence="2 3">
    <name type="scientific">Solirubrobacter phytolaccae</name>
    <dbReference type="NCBI Taxonomy" id="1404360"/>
    <lineage>
        <taxon>Bacteria</taxon>
        <taxon>Bacillati</taxon>
        <taxon>Actinomycetota</taxon>
        <taxon>Thermoleophilia</taxon>
        <taxon>Solirubrobacterales</taxon>
        <taxon>Solirubrobacteraceae</taxon>
        <taxon>Solirubrobacter</taxon>
    </lineage>
</organism>
<dbReference type="AlphaFoldDB" id="A0A9X3NN12"/>
<comment type="caution">
    <text evidence="2">The sequence shown here is derived from an EMBL/GenBank/DDBJ whole genome shotgun (WGS) entry which is preliminary data.</text>
</comment>
<sequence>MDAEAAKWILTLAGAGCEIIGLSLVILDARDARRAALEVLQAPKPVIPKRTEEGRWVSGVRRSIASYGAADDARQLREAFVRHIEGLGQQFQTLEDRLGADMEELSRRVVDESDQRERELRGVLADQLVSGLGRRWLGTGLFLVGVVLSAASNLVG</sequence>
<keyword evidence="1" id="KW-0812">Transmembrane</keyword>
<keyword evidence="1" id="KW-1133">Transmembrane helix</keyword>
<feature type="transmembrane region" description="Helical" evidence="1">
    <location>
        <begin position="6"/>
        <end position="27"/>
    </location>
</feature>
<protein>
    <submittedName>
        <fullName evidence="2">Uncharacterized protein</fullName>
    </submittedName>
</protein>
<evidence type="ECO:0000313" key="3">
    <source>
        <dbReference type="Proteomes" id="UP001147653"/>
    </source>
</evidence>
<dbReference type="EMBL" id="JAPDDP010000076">
    <property type="protein sequence ID" value="MDA0184467.1"/>
    <property type="molecule type" value="Genomic_DNA"/>
</dbReference>
<accession>A0A9X3NN12</accession>
<keyword evidence="1" id="KW-0472">Membrane</keyword>
<proteinExistence type="predicted"/>
<evidence type="ECO:0000313" key="2">
    <source>
        <dbReference type="EMBL" id="MDA0184467.1"/>
    </source>
</evidence>
<feature type="transmembrane region" description="Helical" evidence="1">
    <location>
        <begin position="136"/>
        <end position="155"/>
    </location>
</feature>
<name>A0A9X3NN12_9ACTN</name>
<gene>
    <name evidence="2" type="ORF">OJ997_29455</name>
</gene>